<dbReference type="EMBL" id="MFEH01000004">
    <property type="protein sequence ID" value="OGE73873.1"/>
    <property type="molecule type" value="Genomic_DNA"/>
</dbReference>
<dbReference type="PANTHER" id="PTHR43639">
    <property type="entry name" value="OXIDOREDUCTASE, SHORT-CHAIN DEHYDROGENASE/REDUCTASE FAMILY (AFU_ORTHOLOGUE AFUA_5G02870)"/>
    <property type="match status" value="1"/>
</dbReference>
<dbReference type="PRINTS" id="PR00081">
    <property type="entry name" value="GDHRDH"/>
</dbReference>
<evidence type="ECO:0000256" key="2">
    <source>
        <dbReference type="ARBA" id="ARBA00023002"/>
    </source>
</evidence>
<sequence>MDLKNKVIILTGAARIGLDVAQGLKSNGAKLAVTYFTSKPDLGDDVLYVQANLSKEADAKKVVAETKKKFGQIDGLVYMAANYPNQPWKTLTEKDWDSTMNTIAKSAFLMSKAAADEMVEGKIIHIADWSVLNQPYKDYLPYNVAKSAVIGLTKSLAKELAPKIAVNAIAPGPILKPANLSDEDNLEALKNTPLGKWGGAHEITKAVLYLLDTDFVTGQILYVDGGRSIA</sequence>
<dbReference type="PANTHER" id="PTHR43639:SF1">
    <property type="entry name" value="SHORT-CHAIN DEHYDROGENASE_REDUCTASE FAMILY PROTEIN"/>
    <property type="match status" value="1"/>
</dbReference>
<dbReference type="InterPro" id="IPR002347">
    <property type="entry name" value="SDR_fam"/>
</dbReference>
<comment type="caution">
    <text evidence="3">The sequence shown here is derived from an EMBL/GenBank/DDBJ whole genome shotgun (WGS) entry which is preliminary data.</text>
</comment>
<organism evidence="3 4">
    <name type="scientific">Candidatus Doudnabacteria bacterium RIFCSPHIGHO2_01_FULL_41_86</name>
    <dbReference type="NCBI Taxonomy" id="1817821"/>
    <lineage>
        <taxon>Bacteria</taxon>
        <taxon>Candidatus Doudnaibacteriota</taxon>
    </lineage>
</organism>
<accession>A0A1F5N8F8</accession>
<dbReference type="SUPFAM" id="SSF51735">
    <property type="entry name" value="NAD(P)-binding Rossmann-fold domains"/>
    <property type="match status" value="1"/>
</dbReference>
<keyword evidence="2" id="KW-0560">Oxidoreductase</keyword>
<dbReference type="Gene3D" id="3.40.50.720">
    <property type="entry name" value="NAD(P)-binding Rossmann-like Domain"/>
    <property type="match status" value="1"/>
</dbReference>
<evidence type="ECO:0008006" key="5">
    <source>
        <dbReference type="Google" id="ProtNLM"/>
    </source>
</evidence>
<protein>
    <recommendedName>
        <fullName evidence="5">Short-chain dehydrogenase</fullName>
    </recommendedName>
</protein>
<gene>
    <name evidence="3" type="ORF">A2717_04545</name>
</gene>
<evidence type="ECO:0000313" key="4">
    <source>
        <dbReference type="Proteomes" id="UP000177610"/>
    </source>
</evidence>
<dbReference type="InterPro" id="IPR036291">
    <property type="entry name" value="NAD(P)-bd_dom_sf"/>
</dbReference>
<dbReference type="STRING" id="1817821.A2717_04545"/>
<evidence type="ECO:0000256" key="1">
    <source>
        <dbReference type="ARBA" id="ARBA00006484"/>
    </source>
</evidence>
<dbReference type="Proteomes" id="UP000177610">
    <property type="component" value="Unassembled WGS sequence"/>
</dbReference>
<reference evidence="3 4" key="1">
    <citation type="journal article" date="2016" name="Nat. Commun.">
        <title>Thousands of microbial genomes shed light on interconnected biogeochemical processes in an aquifer system.</title>
        <authorList>
            <person name="Anantharaman K."/>
            <person name="Brown C.T."/>
            <person name="Hug L.A."/>
            <person name="Sharon I."/>
            <person name="Castelle C.J."/>
            <person name="Probst A.J."/>
            <person name="Thomas B.C."/>
            <person name="Singh A."/>
            <person name="Wilkins M.J."/>
            <person name="Karaoz U."/>
            <person name="Brodie E.L."/>
            <person name="Williams K.H."/>
            <person name="Hubbard S.S."/>
            <person name="Banfield J.F."/>
        </authorList>
    </citation>
    <scope>NUCLEOTIDE SEQUENCE [LARGE SCALE GENOMIC DNA]</scope>
</reference>
<comment type="similarity">
    <text evidence="1">Belongs to the short-chain dehydrogenases/reductases (SDR) family.</text>
</comment>
<dbReference type="AlphaFoldDB" id="A0A1F5N8F8"/>
<evidence type="ECO:0000313" key="3">
    <source>
        <dbReference type="EMBL" id="OGE73873.1"/>
    </source>
</evidence>
<dbReference type="Pfam" id="PF13561">
    <property type="entry name" value="adh_short_C2"/>
    <property type="match status" value="1"/>
</dbReference>
<proteinExistence type="inferred from homology"/>
<dbReference type="GO" id="GO:0016491">
    <property type="term" value="F:oxidoreductase activity"/>
    <property type="evidence" value="ECO:0007669"/>
    <property type="project" value="UniProtKB-KW"/>
</dbReference>
<name>A0A1F5N8F8_9BACT</name>